<gene>
    <name evidence="2" type="ORF">PsYK624_125500</name>
</gene>
<dbReference type="OrthoDB" id="2756573at2759"/>
<feature type="compositionally biased region" description="Acidic residues" evidence="1">
    <location>
        <begin position="53"/>
        <end position="62"/>
    </location>
</feature>
<sequence length="68" mass="7546">MPPVLIQRFMLNLRSFDICADLSTSGDHRLSADLSVQFRRPSSFLGNIGESVDIGEDGEGIADTEYRE</sequence>
<keyword evidence="3" id="KW-1185">Reference proteome</keyword>
<evidence type="ECO:0000313" key="3">
    <source>
        <dbReference type="Proteomes" id="UP000703269"/>
    </source>
</evidence>
<evidence type="ECO:0000313" key="2">
    <source>
        <dbReference type="EMBL" id="GJE96355.1"/>
    </source>
</evidence>
<feature type="region of interest" description="Disordered" evidence="1">
    <location>
        <begin position="49"/>
        <end position="68"/>
    </location>
</feature>
<proteinExistence type="predicted"/>
<dbReference type="EMBL" id="BPQB01000058">
    <property type="protein sequence ID" value="GJE96355.1"/>
    <property type="molecule type" value="Genomic_DNA"/>
</dbReference>
<evidence type="ECO:0000256" key="1">
    <source>
        <dbReference type="SAM" id="MobiDB-lite"/>
    </source>
</evidence>
<comment type="caution">
    <text evidence="2">The sequence shown here is derived from an EMBL/GenBank/DDBJ whole genome shotgun (WGS) entry which is preliminary data.</text>
</comment>
<organism evidence="2 3">
    <name type="scientific">Phanerochaete sordida</name>
    <dbReference type="NCBI Taxonomy" id="48140"/>
    <lineage>
        <taxon>Eukaryota</taxon>
        <taxon>Fungi</taxon>
        <taxon>Dikarya</taxon>
        <taxon>Basidiomycota</taxon>
        <taxon>Agaricomycotina</taxon>
        <taxon>Agaricomycetes</taxon>
        <taxon>Polyporales</taxon>
        <taxon>Phanerochaetaceae</taxon>
        <taxon>Phanerochaete</taxon>
    </lineage>
</organism>
<reference evidence="2 3" key="1">
    <citation type="submission" date="2021-08" db="EMBL/GenBank/DDBJ databases">
        <title>Draft Genome Sequence of Phanerochaete sordida strain YK-624.</title>
        <authorList>
            <person name="Mori T."/>
            <person name="Dohra H."/>
            <person name="Suzuki T."/>
            <person name="Kawagishi H."/>
            <person name="Hirai H."/>
        </authorList>
    </citation>
    <scope>NUCLEOTIDE SEQUENCE [LARGE SCALE GENOMIC DNA]</scope>
    <source>
        <strain evidence="2 3">YK-624</strain>
    </source>
</reference>
<dbReference type="Proteomes" id="UP000703269">
    <property type="component" value="Unassembled WGS sequence"/>
</dbReference>
<name>A0A9P3LIH0_9APHY</name>
<protein>
    <submittedName>
        <fullName evidence="2">Uncharacterized protein</fullName>
    </submittedName>
</protein>
<dbReference type="AlphaFoldDB" id="A0A9P3LIH0"/>
<accession>A0A9P3LIH0</accession>